<gene>
    <name evidence="1" type="ORF">OOU_Y34scaffold00528g68</name>
</gene>
<reference evidence="1" key="1">
    <citation type="journal article" date="2012" name="PLoS Genet.">
        <title>Comparative analysis of the genomes of two field isolates of the rice blast fungus Magnaporthe oryzae.</title>
        <authorList>
            <person name="Xue M."/>
            <person name="Yang J."/>
            <person name="Li Z."/>
            <person name="Hu S."/>
            <person name="Yao N."/>
            <person name="Dean R.A."/>
            <person name="Zhao W."/>
            <person name="Shen M."/>
            <person name="Zhang H."/>
            <person name="Li C."/>
            <person name="Liu L."/>
            <person name="Cao L."/>
            <person name="Xu X."/>
            <person name="Xing Y."/>
            <person name="Hsiang T."/>
            <person name="Zhang Z."/>
            <person name="Xu J.R."/>
            <person name="Peng Y.L."/>
        </authorList>
    </citation>
    <scope>NUCLEOTIDE SEQUENCE</scope>
    <source>
        <strain evidence="1">Y34</strain>
    </source>
</reference>
<dbReference type="Proteomes" id="UP000011086">
    <property type="component" value="Unassembled WGS sequence"/>
</dbReference>
<dbReference type="AlphaFoldDB" id="A0AA97PL65"/>
<proteinExistence type="predicted"/>
<protein>
    <submittedName>
        <fullName evidence="1">Uncharacterized protein</fullName>
    </submittedName>
</protein>
<name>A0AA97PL65_PYRO3</name>
<dbReference type="EMBL" id="JH793541">
    <property type="protein sequence ID" value="ELQ38776.1"/>
    <property type="molecule type" value="Genomic_DNA"/>
</dbReference>
<evidence type="ECO:0000313" key="1">
    <source>
        <dbReference type="EMBL" id="ELQ38776.1"/>
    </source>
</evidence>
<organism evidence="1">
    <name type="scientific">Pyricularia oryzae (strain Y34)</name>
    <name type="common">Rice blast fungus</name>
    <name type="synonym">Magnaporthe oryzae</name>
    <dbReference type="NCBI Taxonomy" id="1143189"/>
    <lineage>
        <taxon>Eukaryota</taxon>
        <taxon>Fungi</taxon>
        <taxon>Dikarya</taxon>
        <taxon>Ascomycota</taxon>
        <taxon>Pezizomycotina</taxon>
        <taxon>Sordariomycetes</taxon>
        <taxon>Sordariomycetidae</taxon>
        <taxon>Magnaporthales</taxon>
        <taxon>Pyriculariaceae</taxon>
        <taxon>Pyricularia</taxon>
    </lineage>
</organism>
<sequence length="139" mass="15528">MPVFVVIPCRHGIVWFPPFFGCGVPLHTKNWRWEGRVLAAFWGRGSSLGLAVDVGLWGPKIPRKRRTPGWSRRGIVIAIRQIRPFQHHGHLSAVLCSAAGGDYISRQAQSSADLPKRIETAQHGGTPEEHRRDHSLEAL</sequence>
<accession>A0AA97PL65</accession>